<organism evidence="2 3">
    <name type="scientific">Choiromyces venosus 120613-1</name>
    <dbReference type="NCBI Taxonomy" id="1336337"/>
    <lineage>
        <taxon>Eukaryota</taxon>
        <taxon>Fungi</taxon>
        <taxon>Dikarya</taxon>
        <taxon>Ascomycota</taxon>
        <taxon>Pezizomycotina</taxon>
        <taxon>Pezizomycetes</taxon>
        <taxon>Pezizales</taxon>
        <taxon>Tuberaceae</taxon>
        <taxon>Choiromyces</taxon>
    </lineage>
</organism>
<keyword evidence="3" id="KW-1185">Reference proteome</keyword>
<evidence type="ECO:0000313" key="2">
    <source>
        <dbReference type="EMBL" id="RPA93296.1"/>
    </source>
</evidence>
<evidence type="ECO:0000313" key="3">
    <source>
        <dbReference type="Proteomes" id="UP000276215"/>
    </source>
</evidence>
<gene>
    <name evidence="2" type="ORF">L873DRAFT_1816069</name>
</gene>
<evidence type="ECO:0000256" key="1">
    <source>
        <dbReference type="SAM" id="MobiDB-lite"/>
    </source>
</evidence>
<dbReference type="EMBL" id="ML120455">
    <property type="protein sequence ID" value="RPA93296.1"/>
    <property type="molecule type" value="Genomic_DNA"/>
</dbReference>
<dbReference type="AlphaFoldDB" id="A0A3N4J551"/>
<sequence>MFRPHSLTHRPPPPPPRLPGYQHHQPCSAKNNTLYPEPHIQQTTAPYCHATISYINQRNYKQHARSTI</sequence>
<dbReference type="Proteomes" id="UP000276215">
    <property type="component" value="Unassembled WGS sequence"/>
</dbReference>
<proteinExistence type="predicted"/>
<reference evidence="2 3" key="1">
    <citation type="journal article" date="2018" name="Nat. Ecol. Evol.">
        <title>Pezizomycetes genomes reveal the molecular basis of ectomycorrhizal truffle lifestyle.</title>
        <authorList>
            <person name="Murat C."/>
            <person name="Payen T."/>
            <person name="Noel B."/>
            <person name="Kuo A."/>
            <person name="Morin E."/>
            <person name="Chen J."/>
            <person name="Kohler A."/>
            <person name="Krizsan K."/>
            <person name="Balestrini R."/>
            <person name="Da Silva C."/>
            <person name="Montanini B."/>
            <person name="Hainaut M."/>
            <person name="Levati E."/>
            <person name="Barry K.W."/>
            <person name="Belfiori B."/>
            <person name="Cichocki N."/>
            <person name="Clum A."/>
            <person name="Dockter R.B."/>
            <person name="Fauchery L."/>
            <person name="Guy J."/>
            <person name="Iotti M."/>
            <person name="Le Tacon F."/>
            <person name="Lindquist E.A."/>
            <person name="Lipzen A."/>
            <person name="Malagnac F."/>
            <person name="Mello A."/>
            <person name="Molinier V."/>
            <person name="Miyauchi S."/>
            <person name="Poulain J."/>
            <person name="Riccioni C."/>
            <person name="Rubini A."/>
            <person name="Sitrit Y."/>
            <person name="Splivallo R."/>
            <person name="Traeger S."/>
            <person name="Wang M."/>
            <person name="Zifcakova L."/>
            <person name="Wipf D."/>
            <person name="Zambonelli A."/>
            <person name="Paolocci F."/>
            <person name="Nowrousian M."/>
            <person name="Ottonello S."/>
            <person name="Baldrian P."/>
            <person name="Spatafora J.W."/>
            <person name="Henrissat B."/>
            <person name="Nagy L.G."/>
            <person name="Aury J.M."/>
            <person name="Wincker P."/>
            <person name="Grigoriev I.V."/>
            <person name="Bonfante P."/>
            <person name="Martin F.M."/>
        </authorList>
    </citation>
    <scope>NUCLEOTIDE SEQUENCE [LARGE SCALE GENOMIC DNA]</scope>
    <source>
        <strain evidence="2 3">120613-1</strain>
    </source>
</reference>
<accession>A0A3N4J551</accession>
<feature type="region of interest" description="Disordered" evidence="1">
    <location>
        <begin position="1"/>
        <end position="35"/>
    </location>
</feature>
<name>A0A3N4J551_9PEZI</name>
<protein>
    <submittedName>
        <fullName evidence="2">Uncharacterized protein</fullName>
    </submittedName>
</protein>